<dbReference type="EMBL" id="JBBWWR010000012">
    <property type="protein sequence ID" value="KAK8958507.1"/>
    <property type="molecule type" value="Genomic_DNA"/>
</dbReference>
<sequence length="208" mass="23251">MPLFPQPRMRISPSTPLFPCPNSEPIMSLLRPAAASATPMTSSSPSGGIVPPLSRLIGNYFFKKNKVPLAINISRRGWPEAVREACRSTLLHLRSGTCSGLKVGRVSMDRDQIVDNLMATINAAVERIPKKWANIRCMHIMSVQSAALPIYQDIPEIGMRIDLPPRETDVKREAEENKKKHELSKKRKSRIHDVGFTCTDLHDRSEEG</sequence>
<protein>
    <submittedName>
        <fullName evidence="2">Uncharacterized protein</fullName>
    </submittedName>
</protein>
<reference evidence="2 3" key="1">
    <citation type="journal article" date="2022" name="Nat. Plants">
        <title>Genomes of leafy and leafless Platanthera orchids illuminate the evolution of mycoheterotrophy.</title>
        <authorList>
            <person name="Li M.H."/>
            <person name="Liu K.W."/>
            <person name="Li Z."/>
            <person name="Lu H.C."/>
            <person name="Ye Q.L."/>
            <person name="Zhang D."/>
            <person name="Wang J.Y."/>
            <person name="Li Y.F."/>
            <person name="Zhong Z.M."/>
            <person name="Liu X."/>
            <person name="Yu X."/>
            <person name="Liu D.K."/>
            <person name="Tu X.D."/>
            <person name="Liu B."/>
            <person name="Hao Y."/>
            <person name="Liao X.Y."/>
            <person name="Jiang Y.T."/>
            <person name="Sun W.H."/>
            <person name="Chen J."/>
            <person name="Chen Y.Q."/>
            <person name="Ai Y."/>
            <person name="Zhai J.W."/>
            <person name="Wu S.S."/>
            <person name="Zhou Z."/>
            <person name="Hsiao Y.Y."/>
            <person name="Wu W.L."/>
            <person name="Chen Y.Y."/>
            <person name="Lin Y.F."/>
            <person name="Hsu J.L."/>
            <person name="Li C.Y."/>
            <person name="Wang Z.W."/>
            <person name="Zhao X."/>
            <person name="Zhong W.Y."/>
            <person name="Ma X.K."/>
            <person name="Ma L."/>
            <person name="Huang J."/>
            <person name="Chen G.Z."/>
            <person name="Huang M.Z."/>
            <person name="Huang L."/>
            <person name="Peng D.H."/>
            <person name="Luo Y.B."/>
            <person name="Zou S.Q."/>
            <person name="Chen S.P."/>
            <person name="Lan S."/>
            <person name="Tsai W.C."/>
            <person name="Van de Peer Y."/>
            <person name="Liu Z.J."/>
        </authorList>
    </citation>
    <scope>NUCLEOTIDE SEQUENCE [LARGE SCALE GENOMIC DNA]</scope>
    <source>
        <strain evidence="2">Lor288</strain>
    </source>
</reference>
<evidence type="ECO:0000313" key="2">
    <source>
        <dbReference type="EMBL" id="KAK8958507.1"/>
    </source>
</evidence>
<comment type="caution">
    <text evidence="2">The sequence shown here is derived from an EMBL/GenBank/DDBJ whole genome shotgun (WGS) entry which is preliminary data.</text>
</comment>
<dbReference type="CDD" id="cd00403">
    <property type="entry name" value="Ribosomal_L1"/>
    <property type="match status" value="1"/>
</dbReference>
<dbReference type="SUPFAM" id="SSF56808">
    <property type="entry name" value="Ribosomal protein L1"/>
    <property type="match status" value="1"/>
</dbReference>
<gene>
    <name evidence="2" type="ORF">KSP40_PGU019149</name>
</gene>
<dbReference type="Pfam" id="PF00687">
    <property type="entry name" value="Ribosomal_L1"/>
    <property type="match status" value="1"/>
</dbReference>
<dbReference type="InterPro" id="IPR023674">
    <property type="entry name" value="Ribosomal_uL1-like"/>
</dbReference>
<dbReference type="Gene3D" id="3.40.50.790">
    <property type="match status" value="1"/>
</dbReference>
<organism evidence="2 3">
    <name type="scientific">Platanthera guangdongensis</name>
    <dbReference type="NCBI Taxonomy" id="2320717"/>
    <lineage>
        <taxon>Eukaryota</taxon>
        <taxon>Viridiplantae</taxon>
        <taxon>Streptophyta</taxon>
        <taxon>Embryophyta</taxon>
        <taxon>Tracheophyta</taxon>
        <taxon>Spermatophyta</taxon>
        <taxon>Magnoliopsida</taxon>
        <taxon>Liliopsida</taxon>
        <taxon>Asparagales</taxon>
        <taxon>Orchidaceae</taxon>
        <taxon>Orchidoideae</taxon>
        <taxon>Orchideae</taxon>
        <taxon>Orchidinae</taxon>
        <taxon>Platanthera</taxon>
    </lineage>
</organism>
<proteinExistence type="predicted"/>
<dbReference type="Proteomes" id="UP001412067">
    <property type="component" value="Unassembled WGS sequence"/>
</dbReference>
<accession>A0ABR2M3L1</accession>
<evidence type="ECO:0000256" key="1">
    <source>
        <dbReference type="SAM" id="MobiDB-lite"/>
    </source>
</evidence>
<feature type="region of interest" description="Disordered" evidence="1">
    <location>
        <begin position="168"/>
        <end position="188"/>
    </location>
</feature>
<feature type="compositionally biased region" description="Basic and acidic residues" evidence="1">
    <location>
        <begin position="168"/>
        <end position="179"/>
    </location>
</feature>
<dbReference type="InterPro" id="IPR016095">
    <property type="entry name" value="Ribosomal_uL1_3-a/b-sand"/>
</dbReference>
<evidence type="ECO:0000313" key="3">
    <source>
        <dbReference type="Proteomes" id="UP001412067"/>
    </source>
</evidence>
<dbReference type="Gene3D" id="3.30.190.20">
    <property type="match status" value="1"/>
</dbReference>
<name>A0ABR2M3L1_9ASPA</name>
<keyword evidence="3" id="KW-1185">Reference proteome</keyword>
<dbReference type="InterPro" id="IPR028364">
    <property type="entry name" value="Ribosomal_uL1/biogenesis"/>
</dbReference>